<feature type="compositionally biased region" description="Basic and acidic residues" evidence="1">
    <location>
        <begin position="119"/>
        <end position="131"/>
    </location>
</feature>
<feature type="compositionally biased region" description="Polar residues" evidence="1">
    <location>
        <begin position="76"/>
        <end position="87"/>
    </location>
</feature>
<feature type="region of interest" description="Disordered" evidence="1">
    <location>
        <begin position="61"/>
        <end position="163"/>
    </location>
</feature>
<reference evidence="2 3" key="1">
    <citation type="journal article" date="2018" name="Front. Microbiol.">
        <title>Prospects for Fungal Bioremediation of Acidic Radioactive Waste Sites: Characterization and Genome Sequence of Rhodotorula taiwanensis MD1149.</title>
        <authorList>
            <person name="Tkavc R."/>
            <person name="Matrosova V.Y."/>
            <person name="Grichenko O.E."/>
            <person name="Gostincar C."/>
            <person name="Volpe R.P."/>
            <person name="Klimenkova P."/>
            <person name="Gaidamakova E.K."/>
            <person name="Zhou C.E."/>
            <person name="Stewart B.J."/>
            <person name="Lyman M.G."/>
            <person name="Malfatti S.A."/>
            <person name="Rubinfeld B."/>
            <person name="Courtot M."/>
            <person name="Singh J."/>
            <person name="Dalgard C.L."/>
            <person name="Hamilton T."/>
            <person name="Frey K.G."/>
            <person name="Gunde-Cimerman N."/>
            <person name="Dugan L."/>
            <person name="Daly M.J."/>
        </authorList>
    </citation>
    <scope>NUCLEOTIDE SEQUENCE [LARGE SCALE GENOMIC DNA]</scope>
    <source>
        <strain evidence="2 3">MD1149</strain>
    </source>
</reference>
<keyword evidence="3" id="KW-1185">Reference proteome</keyword>
<gene>
    <name evidence="2" type="ORF">BMF94_6494</name>
</gene>
<dbReference type="EMBL" id="PJQD01000115">
    <property type="protein sequence ID" value="POY70579.1"/>
    <property type="molecule type" value="Genomic_DNA"/>
</dbReference>
<proteinExistence type="predicted"/>
<feature type="compositionally biased region" description="Polar residues" evidence="1">
    <location>
        <begin position="154"/>
        <end position="163"/>
    </location>
</feature>
<feature type="compositionally biased region" description="Basic and acidic residues" evidence="1">
    <location>
        <begin position="88"/>
        <end position="99"/>
    </location>
</feature>
<evidence type="ECO:0000313" key="2">
    <source>
        <dbReference type="EMBL" id="POY70579.1"/>
    </source>
</evidence>
<evidence type="ECO:0000256" key="1">
    <source>
        <dbReference type="SAM" id="MobiDB-lite"/>
    </source>
</evidence>
<evidence type="ECO:0000313" key="3">
    <source>
        <dbReference type="Proteomes" id="UP000237144"/>
    </source>
</evidence>
<accession>A0A2S5B1B7</accession>
<name>A0A2S5B1B7_9BASI</name>
<organism evidence="2 3">
    <name type="scientific">Rhodotorula taiwanensis</name>
    <dbReference type="NCBI Taxonomy" id="741276"/>
    <lineage>
        <taxon>Eukaryota</taxon>
        <taxon>Fungi</taxon>
        <taxon>Dikarya</taxon>
        <taxon>Basidiomycota</taxon>
        <taxon>Pucciniomycotina</taxon>
        <taxon>Microbotryomycetes</taxon>
        <taxon>Sporidiobolales</taxon>
        <taxon>Sporidiobolaceae</taxon>
        <taxon>Rhodotorula</taxon>
    </lineage>
</organism>
<dbReference type="AlphaFoldDB" id="A0A2S5B1B7"/>
<sequence>MGRDSRFNSTVENRRNPSFLRRWESTPALRPFMLKYALAGPKERELLAKAFRLELDRKCREQNRDAHGRKRKSGGPTKQTATGTSEQVEAKEDVQDDLTRVPGHKLKSEASDLPPASDFKLETEEADDKPLRSRPRRRARKTDLTDKPAVAESSALSFTASQL</sequence>
<dbReference type="Proteomes" id="UP000237144">
    <property type="component" value="Unassembled WGS sequence"/>
</dbReference>
<protein>
    <submittedName>
        <fullName evidence="2">Uncharacterized protein</fullName>
    </submittedName>
</protein>
<comment type="caution">
    <text evidence="2">The sequence shown here is derived from an EMBL/GenBank/DDBJ whole genome shotgun (WGS) entry which is preliminary data.</text>
</comment>